<reference evidence="2 3" key="2">
    <citation type="submission" date="2018-06" db="EMBL/GenBank/DDBJ databases">
        <title>Metagenomic assembly of (sub)arctic Cyanobacteria and their associated microbiome from non-axenic cultures.</title>
        <authorList>
            <person name="Baurain D."/>
        </authorList>
    </citation>
    <scope>NUCLEOTIDE SEQUENCE [LARGE SCALE GENOMIC DNA]</scope>
    <source>
        <strain evidence="2">ULC027bin1</strain>
    </source>
</reference>
<comment type="caution">
    <text evidence="2">The sequence shown here is derived from an EMBL/GenBank/DDBJ whole genome shotgun (WGS) entry which is preliminary data.</text>
</comment>
<protein>
    <submittedName>
        <fullName evidence="2">Transposase</fullName>
    </submittedName>
</protein>
<dbReference type="InterPro" id="IPR004291">
    <property type="entry name" value="Transposase_IS66_central"/>
</dbReference>
<dbReference type="PANTHER" id="PTHR33678">
    <property type="entry name" value="BLL1576 PROTEIN"/>
    <property type="match status" value="1"/>
</dbReference>
<dbReference type="EMBL" id="QBMP01000052">
    <property type="protein sequence ID" value="PZO57440.1"/>
    <property type="molecule type" value="Genomic_DNA"/>
</dbReference>
<evidence type="ECO:0000313" key="3">
    <source>
        <dbReference type="Proteomes" id="UP000249794"/>
    </source>
</evidence>
<name>A0A2W4XJ39_9CYAN</name>
<dbReference type="Proteomes" id="UP000249794">
    <property type="component" value="Unassembled WGS sequence"/>
</dbReference>
<feature type="domain" description="Transposase IS66 central" evidence="1">
    <location>
        <begin position="22"/>
        <end position="144"/>
    </location>
</feature>
<dbReference type="PANTHER" id="PTHR33678:SF1">
    <property type="entry name" value="BLL1576 PROTEIN"/>
    <property type="match status" value="1"/>
</dbReference>
<evidence type="ECO:0000259" key="1">
    <source>
        <dbReference type="Pfam" id="PF03050"/>
    </source>
</evidence>
<proteinExistence type="predicted"/>
<dbReference type="InterPro" id="IPR052344">
    <property type="entry name" value="Transposase-related"/>
</dbReference>
<gene>
    <name evidence="2" type="ORF">DCF15_07200</name>
</gene>
<feature type="domain" description="Transposase IS66 central" evidence="1">
    <location>
        <begin position="227"/>
        <end position="353"/>
    </location>
</feature>
<dbReference type="Pfam" id="PF03050">
    <property type="entry name" value="DDE_Tnp_IS66"/>
    <property type="match status" value="2"/>
</dbReference>
<sequence length="408" mass="46431">MAEYVSAQGGTVVGQLPVEYDGHYGPTLKAFILYQHHQCRVPQHLIYEQLQAFDIEISKGQVNRILMAEHSGFQQEQDEVLRSGLETAAYVHTDDTGARHQGRNGYCTVIGNELFAYFRSSEHKSRQNYLALLRHPFEAYVLNEYAQAYLKSHELAACHLEKLSFSEQVICQGESAWAAYLESLDIVTPLAVRLVTEAALLGSVIAHGVSPELIILSDGAPQFVLFVHALCWIHMERALRKLSGHTPEQLKEIESLRYQLWAYYQALKFYRQAPSEEEVPAFNRCFDAIFGQVFDDNEPLNAVLKQFTDHKAELLRVLEMPALPLHTNAAESDIREVVTRRKISGTTRHDLGRRARDTFIGLQKTCRKLGFSFWQYLTSRLKHDDTIPFLPDVIRQRAALTTTQPLTA</sequence>
<accession>A0A2W4XJ39</accession>
<dbReference type="AlphaFoldDB" id="A0A2W4XJ39"/>
<reference evidence="3" key="1">
    <citation type="submission" date="2018-04" db="EMBL/GenBank/DDBJ databases">
        <authorList>
            <person name="Cornet L."/>
        </authorList>
    </citation>
    <scope>NUCLEOTIDE SEQUENCE [LARGE SCALE GENOMIC DNA]</scope>
</reference>
<organism evidence="2 3">
    <name type="scientific">Phormidesmis priestleyi</name>
    <dbReference type="NCBI Taxonomy" id="268141"/>
    <lineage>
        <taxon>Bacteria</taxon>
        <taxon>Bacillati</taxon>
        <taxon>Cyanobacteriota</taxon>
        <taxon>Cyanophyceae</taxon>
        <taxon>Leptolyngbyales</taxon>
        <taxon>Leptolyngbyaceae</taxon>
        <taxon>Phormidesmis</taxon>
    </lineage>
</organism>
<evidence type="ECO:0000313" key="2">
    <source>
        <dbReference type="EMBL" id="PZO57440.1"/>
    </source>
</evidence>